<evidence type="ECO:0008006" key="8">
    <source>
        <dbReference type="Google" id="ProtNLM"/>
    </source>
</evidence>
<dbReference type="SUPFAM" id="SSF46894">
    <property type="entry name" value="C-terminal effector domain of the bipartite response regulators"/>
    <property type="match status" value="1"/>
</dbReference>
<dbReference type="InterPro" id="IPR016032">
    <property type="entry name" value="Sig_transdc_resp-reg_C-effctor"/>
</dbReference>
<dbReference type="SMART" id="SM00421">
    <property type="entry name" value="HTH_LUXR"/>
    <property type="match status" value="1"/>
</dbReference>
<evidence type="ECO:0000256" key="4">
    <source>
        <dbReference type="ARBA" id="ARBA00023163"/>
    </source>
</evidence>
<proteinExistence type="predicted"/>
<dbReference type="InterPro" id="IPR039420">
    <property type="entry name" value="WalR-like"/>
</dbReference>
<dbReference type="PANTHER" id="PTHR43214">
    <property type="entry name" value="TWO-COMPONENT RESPONSE REGULATOR"/>
    <property type="match status" value="1"/>
</dbReference>
<reference evidence="7" key="1">
    <citation type="submission" date="2018-05" db="EMBL/GenBank/DDBJ databases">
        <authorList>
            <person name="Lanie J.A."/>
            <person name="Ng W.-L."/>
            <person name="Kazmierczak K.M."/>
            <person name="Andrzejewski T.M."/>
            <person name="Davidsen T.M."/>
            <person name="Wayne K.J."/>
            <person name="Tettelin H."/>
            <person name="Glass J.I."/>
            <person name="Rusch D."/>
            <person name="Podicherti R."/>
            <person name="Tsui H.-C.T."/>
            <person name="Winkler M.E."/>
        </authorList>
    </citation>
    <scope>NUCLEOTIDE SEQUENCE</scope>
</reference>
<feature type="domain" description="Response regulatory" evidence="6">
    <location>
        <begin position="1"/>
        <end position="107"/>
    </location>
</feature>
<dbReference type="SUPFAM" id="SSF52172">
    <property type="entry name" value="CheY-like"/>
    <property type="match status" value="1"/>
</dbReference>
<evidence type="ECO:0000256" key="3">
    <source>
        <dbReference type="ARBA" id="ARBA00023125"/>
    </source>
</evidence>
<dbReference type="EMBL" id="UINC01007442">
    <property type="protein sequence ID" value="SVA33345.1"/>
    <property type="molecule type" value="Genomic_DNA"/>
</dbReference>
<dbReference type="PRINTS" id="PR00038">
    <property type="entry name" value="HTHLUXR"/>
</dbReference>
<dbReference type="PROSITE" id="PS50110">
    <property type="entry name" value="RESPONSE_REGULATORY"/>
    <property type="match status" value="1"/>
</dbReference>
<sequence>MFRAGLESLLERRGIEIVASVGSGEDAIRLVRKTTPDVILLDLRMPEISGLDVLKTLSDQKPGIPVVMLTTSSEEQDLAAALRKGARGYLMKDMEPDELVIALRDIVAGNTIVAPALTGVLADLVKNGNRQQRKESEQPFTELTPREREILGHLAEGQSNKVIARHLDISDGTVKLHVKAILRKLGVHSRVEAAVMAVEHGIRRVPQNPT</sequence>
<name>A0A381UZ35_9ZZZZ</name>
<dbReference type="PROSITE" id="PS00622">
    <property type="entry name" value="HTH_LUXR_1"/>
    <property type="match status" value="1"/>
</dbReference>
<feature type="domain" description="HTH luxR-type" evidence="5">
    <location>
        <begin position="136"/>
        <end position="201"/>
    </location>
</feature>
<dbReference type="AlphaFoldDB" id="A0A381UZ35"/>
<dbReference type="GO" id="GO:0006355">
    <property type="term" value="P:regulation of DNA-templated transcription"/>
    <property type="evidence" value="ECO:0007669"/>
    <property type="project" value="InterPro"/>
</dbReference>
<keyword evidence="2" id="KW-0805">Transcription regulation</keyword>
<protein>
    <recommendedName>
        <fullName evidence="8">Two-component system response regulator NarL</fullName>
    </recommendedName>
</protein>
<keyword evidence="1" id="KW-0597">Phosphoprotein</keyword>
<dbReference type="InterPro" id="IPR000792">
    <property type="entry name" value="Tscrpt_reg_LuxR_C"/>
</dbReference>
<dbReference type="InterPro" id="IPR011006">
    <property type="entry name" value="CheY-like_superfamily"/>
</dbReference>
<evidence type="ECO:0000259" key="6">
    <source>
        <dbReference type="PROSITE" id="PS50110"/>
    </source>
</evidence>
<gene>
    <name evidence="7" type="ORF">METZ01_LOCUS86199</name>
</gene>
<dbReference type="Pfam" id="PF00072">
    <property type="entry name" value="Response_reg"/>
    <property type="match status" value="1"/>
</dbReference>
<evidence type="ECO:0000256" key="1">
    <source>
        <dbReference type="ARBA" id="ARBA00022553"/>
    </source>
</evidence>
<keyword evidence="3" id="KW-0238">DNA-binding</keyword>
<dbReference type="PANTHER" id="PTHR43214:SF41">
    <property type="entry name" value="NITRATE_NITRITE RESPONSE REGULATOR PROTEIN NARP"/>
    <property type="match status" value="1"/>
</dbReference>
<dbReference type="Pfam" id="PF00196">
    <property type="entry name" value="GerE"/>
    <property type="match status" value="1"/>
</dbReference>
<organism evidence="7">
    <name type="scientific">marine metagenome</name>
    <dbReference type="NCBI Taxonomy" id="408172"/>
    <lineage>
        <taxon>unclassified sequences</taxon>
        <taxon>metagenomes</taxon>
        <taxon>ecological metagenomes</taxon>
    </lineage>
</organism>
<evidence type="ECO:0000259" key="5">
    <source>
        <dbReference type="PROSITE" id="PS50043"/>
    </source>
</evidence>
<evidence type="ECO:0000256" key="2">
    <source>
        <dbReference type="ARBA" id="ARBA00023015"/>
    </source>
</evidence>
<dbReference type="SMART" id="SM00448">
    <property type="entry name" value="REC"/>
    <property type="match status" value="1"/>
</dbReference>
<keyword evidence="4" id="KW-0804">Transcription</keyword>
<dbReference type="InterPro" id="IPR001789">
    <property type="entry name" value="Sig_transdc_resp-reg_receiver"/>
</dbReference>
<evidence type="ECO:0000313" key="7">
    <source>
        <dbReference type="EMBL" id="SVA33345.1"/>
    </source>
</evidence>
<dbReference type="Gene3D" id="3.40.50.2300">
    <property type="match status" value="1"/>
</dbReference>
<dbReference type="CDD" id="cd17535">
    <property type="entry name" value="REC_NarL-like"/>
    <property type="match status" value="1"/>
</dbReference>
<dbReference type="CDD" id="cd06170">
    <property type="entry name" value="LuxR_C_like"/>
    <property type="match status" value="1"/>
</dbReference>
<dbReference type="GO" id="GO:0000160">
    <property type="term" value="P:phosphorelay signal transduction system"/>
    <property type="evidence" value="ECO:0007669"/>
    <property type="project" value="InterPro"/>
</dbReference>
<dbReference type="InterPro" id="IPR058245">
    <property type="entry name" value="NreC/VraR/RcsB-like_REC"/>
</dbReference>
<dbReference type="GO" id="GO:0003677">
    <property type="term" value="F:DNA binding"/>
    <property type="evidence" value="ECO:0007669"/>
    <property type="project" value="UniProtKB-KW"/>
</dbReference>
<dbReference type="PROSITE" id="PS50043">
    <property type="entry name" value="HTH_LUXR_2"/>
    <property type="match status" value="1"/>
</dbReference>
<accession>A0A381UZ35</accession>